<keyword evidence="2" id="KW-1185">Reference proteome</keyword>
<protein>
    <submittedName>
        <fullName evidence="1">Uncharacterized protein</fullName>
    </submittedName>
</protein>
<organism evidence="1 2">
    <name type="scientific">Hyalomma asiaticum</name>
    <name type="common">Tick</name>
    <dbReference type="NCBI Taxonomy" id="266040"/>
    <lineage>
        <taxon>Eukaryota</taxon>
        <taxon>Metazoa</taxon>
        <taxon>Ecdysozoa</taxon>
        <taxon>Arthropoda</taxon>
        <taxon>Chelicerata</taxon>
        <taxon>Arachnida</taxon>
        <taxon>Acari</taxon>
        <taxon>Parasitiformes</taxon>
        <taxon>Ixodida</taxon>
        <taxon>Ixodoidea</taxon>
        <taxon>Ixodidae</taxon>
        <taxon>Hyalomminae</taxon>
        <taxon>Hyalomma</taxon>
    </lineage>
</organism>
<evidence type="ECO:0000313" key="2">
    <source>
        <dbReference type="Proteomes" id="UP000821845"/>
    </source>
</evidence>
<comment type="caution">
    <text evidence="1">The sequence shown here is derived from an EMBL/GenBank/DDBJ whole genome shotgun (WGS) entry which is preliminary data.</text>
</comment>
<sequence length="250" mass="25722">MPVRLFRRTPRSRSGTGGDPGARMQARARELEDELSRFCADGQPHHGECPELHNVQGIRARQPVLRHAGGRGHGVGRGPGAAGAVGGSATGGRRPAETGVGGGADPGRRHLGGLVAAPPAVGPAPAGFPAGPGVQVARGAGPAVTSVPTYAAVVRAGVPAGVPGAGPFGPAGLVGAAAPGTVSGVRHEHAAFLTPVGATERRRGTWSGCSRRISTQWQRTFGTSRFGTQVWRHGFHEQRTDNHEHEKRHQ</sequence>
<name>A0ACB7T5U2_HYAAI</name>
<reference evidence="1" key="1">
    <citation type="submission" date="2020-05" db="EMBL/GenBank/DDBJ databases">
        <title>Large-scale comparative analyses of tick genomes elucidate their genetic diversity and vector capacities.</title>
        <authorList>
            <person name="Jia N."/>
            <person name="Wang J."/>
            <person name="Shi W."/>
            <person name="Du L."/>
            <person name="Sun Y."/>
            <person name="Zhan W."/>
            <person name="Jiang J."/>
            <person name="Wang Q."/>
            <person name="Zhang B."/>
            <person name="Ji P."/>
            <person name="Sakyi L.B."/>
            <person name="Cui X."/>
            <person name="Yuan T."/>
            <person name="Jiang B."/>
            <person name="Yang W."/>
            <person name="Lam T.T.-Y."/>
            <person name="Chang Q."/>
            <person name="Ding S."/>
            <person name="Wang X."/>
            <person name="Zhu J."/>
            <person name="Ruan X."/>
            <person name="Zhao L."/>
            <person name="Wei J."/>
            <person name="Que T."/>
            <person name="Du C."/>
            <person name="Cheng J."/>
            <person name="Dai P."/>
            <person name="Han X."/>
            <person name="Huang E."/>
            <person name="Gao Y."/>
            <person name="Liu J."/>
            <person name="Shao H."/>
            <person name="Ye R."/>
            <person name="Li L."/>
            <person name="Wei W."/>
            <person name="Wang X."/>
            <person name="Wang C."/>
            <person name="Yang T."/>
            <person name="Huo Q."/>
            <person name="Li W."/>
            <person name="Guo W."/>
            <person name="Chen H."/>
            <person name="Zhou L."/>
            <person name="Ni X."/>
            <person name="Tian J."/>
            <person name="Zhou Y."/>
            <person name="Sheng Y."/>
            <person name="Liu T."/>
            <person name="Pan Y."/>
            <person name="Xia L."/>
            <person name="Li J."/>
            <person name="Zhao F."/>
            <person name="Cao W."/>
        </authorList>
    </citation>
    <scope>NUCLEOTIDE SEQUENCE</scope>
    <source>
        <strain evidence="1">Hyas-2018</strain>
    </source>
</reference>
<gene>
    <name evidence="1" type="ORF">HPB50_019025</name>
</gene>
<proteinExistence type="predicted"/>
<dbReference type="EMBL" id="CM023491">
    <property type="protein sequence ID" value="KAH6941493.1"/>
    <property type="molecule type" value="Genomic_DNA"/>
</dbReference>
<accession>A0ACB7T5U2</accession>
<evidence type="ECO:0000313" key="1">
    <source>
        <dbReference type="EMBL" id="KAH6941493.1"/>
    </source>
</evidence>
<dbReference type="Proteomes" id="UP000821845">
    <property type="component" value="Chromosome 11"/>
</dbReference>